<name>A0A6G1E345_9ORYZ</name>
<dbReference type="OrthoDB" id="417481at2759"/>
<evidence type="ECO:0000313" key="1">
    <source>
        <dbReference type="EMBL" id="KAF0918363.1"/>
    </source>
</evidence>
<dbReference type="Proteomes" id="UP000479710">
    <property type="component" value="Unassembled WGS sequence"/>
</dbReference>
<accession>A0A6G1E345</accession>
<dbReference type="EMBL" id="SPHZ02000005">
    <property type="protein sequence ID" value="KAF0918363.1"/>
    <property type="molecule type" value="Genomic_DNA"/>
</dbReference>
<protein>
    <submittedName>
        <fullName evidence="1">Uncharacterized protein</fullName>
    </submittedName>
</protein>
<gene>
    <name evidence="1" type="ORF">E2562_023525</name>
</gene>
<proteinExistence type="predicted"/>
<reference evidence="1 2" key="1">
    <citation type="submission" date="2019-11" db="EMBL/GenBank/DDBJ databases">
        <title>Whole genome sequence of Oryza granulata.</title>
        <authorList>
            <person name="Li W."/>
        </authorList>
    </citation>
    <scope>NUCLEOTIDE SEQUENCE [LARGE SCALE GENOMIC DNA]</scope>
    <source>
        <strain evidence="2">cv. Menghai</strain>
        <tissue evidence="1">Leaf</tissue>
    </source>
</reference>
<comment type="caution">
    <text evidence="1">The sequence shown here is derived from an EMBL/GenBank/DDBJ whole genome shotgun (WGS) entry which is preliminary data.</text>
</comment>
<sequence>MGYQLHDGRGGARAFYSTNIIDIRAARIQGKDALVRHLGRMTYLPTYFQFGADEYLPAVFSRRQQLIERRKGRARVLVATVSIVPNQASS</sequence>
<keyword evidence="2" id="KW-1185">Reference proteome</keyword>
<organism evidence="1 2">
    <name type="scientific">Oryza meyeriana var. granulata</name>
    <dbReference type="NCBI Taxonomy" id="110450"/>
    <lineage>
        <taxon>Eukaryota</taxon>
        <taxon>Viridiplantae</taxon>
        <taxon>Streptophyta</taxon>
        <taxon>Embryophyta</taxon>
        <taxon>Tracheophyta</taxon>
        <taxon>Spermatophyta</taxon>
        <taxon>Magnoliopsida</taxon>
        <taxon>Liliopsida</taxon>
        <taxon>Poales</taxon>
        <taxon>Poaceae</taxon>
        <taxon>BOP clade</taxon>
        <taxon>Oryzoideae</taxon>
        <taxon>Oryzeae</taxon>
        <taxon>Oryzinae</taxon>
        <taxon>Oryza</taxon>
        <taxon>Oryza meyeriana</taxon>
    </lineage>
</organism>
<evidence type="ECO:0000313" key="2">
    <source>
        <dbReference type="Proteomes" id="UP000479710"/>
    </source>
</evidence>
<dbReference type="AlphaFoldDB" id="A0A6G1E345"/>